<dbReference type="Gene3D" id="3.90.226.10">
    <property type="entry name" value="2-enoyl-CoA Hydratase, Chain A, domain 1"/>
    <property type="match status" value="1"/>
</dbReference>
<dbReference type="EC" id="3.4.-.-" evidence="7"/>
<dbReference type="PATRIC" id="fig|1441384.3.peg.617"/>
<dbReference type="InterPro" id="IPR004635">
    <property type="entry name" value="Pept_S49_SppA"/>
</dbReference>
<dbReference type="PANTHER" id="PTHR42987">
    <property type="entry name" value="PEPTIDASE S49"/>
    <property type="match status" value="1"/>
</dbReference>
<dbReference type="GO" id="GO:0008236">
    <property type="term" value="F:serine-type peptidase activity"/>
    <property type="evidence" value="ECO:0007669"/>
    <property type="project" value="UniProtKB-KW"/>
</dbReference>
<reference evidence="7 8" key="1">
    <citation type="submission" date="2015-01" db="EMBL/GenBank/DDBJ databases">
        <title>Genome Sequencing of Rickettsiales.</title>
        <authorList>
            <person name="Daugherty S.C."/>
            <person name="Su Q."/>
            <person name="Abolude K."/>
            <person name="Beier-Sexton M."/>
            <person name="Carlyon J.A."/>
            <person name="Carter R."/>
            <person name="Day N.P."/>
            <person name="Dumler S.J."/>
            <person name="Dyachenko V."/>
            <person name="Godinez A."/>
            <person name="Kurtti T.J."/>
            <person name="Lichay M."/>
            <person name="Mullins K.E."/>
            <person name="Ott S."/>
            <person name="Pappas-Brown V."/>
            <person name="Paris D.H."/>
            <person name="Patel P."/>
            <person name="Richards A.L."/>
            <person name="Sadzewicz L."/>
            <person name="Sears K."/>
            <person name="Seidman D."/>
            <person name="Sengamalay N."/>
            <person name="Stenos J."/>
            <person name="Tallon L.J."/>
            <person name="Vincent G."/>
            <person name="Fraser C.M."/>
            <person name="Munderloh U."/>
            <person name="Dunning-Hotopp J.C."/>
        </authorList>
    </citation>
    <scope>NUCLEOTIDE SEQUENCE [LARGE SCALE GENOMIC DNA]</scope>
    <source>
        <strain evidence="7 8">UT144</strain>
    </source>
</reference>
<evidence type="ECO:0000256" key="1">
    <source>
        <dbReference type="ARBA" id="ARBA00008683"/>
    </source>
</evidence>
<comment type="similarity">
    <text evidence="1">Belongs to the peptidase S49 family.</text>
</comment>
<keyword evidence="5" id="KW-1133">Transmembrane helix</keyword>
<dbReference type="SUPFAM" id="SSF52096">
    <property type="entry name" value="ClpP/crotonase"/>
    <property type="match status" value="1"/>
</dbReference>
<evidence type="ECO:0000313" key="8">
    <source>
        <dbReference type="Proteomes" id="UP000033580"/>
    </source>
</evidence>
<evidence type="ECO:0000259" key="6">
    <source>
        <dbReference type="Pfam" id="PF01343"/>
    </source>
</evidence>
<keyword evidence="2" id="KW-0645">Protease</keyword>
<name>A0A0F3RMJ7_ORITS</name>
<dbReference type="AlphaFoldDB" id="A0A0F3RMJ7"/>
<dbReference type="CDD" id="cd07023">
    <property type="entry name" value="S49_Sppa_N_C"/>
    <property type="match status" value="1"/>
</dbReference>
<feature type="transmembrane region" description="Helical" evidence="5">
    <location>
        <begin position="21"/>
        <end position="38"/>
    </location>
</feature>
<dbReference type="Gene3D" id="6.20.330.10">
    <property type="match status" value="1"/>
</dbReference>
<evidence type="ECO:0000313" key="7">
    <source>
        <dbReference type="EMBL" id="KJW07575.1"/>
    </source>
</evidence>
<evidence type="ECO:0000256" key="3">
    <source>
        <dbReference type="ARBA" id="ARBA00022801"/>
    </source>
</evidence>
<organism evidence="7 8">
    <name type="scientific">Orientia tsutsugamushi str. UT144</name>
    <dbReference type="NCBI Taxonomy" id="1441384"/>
    <lineage>
        <taxon>Bacteria</taxon>
        <taxon>Pseudomonadati</taxon>
        <taxon>Pseudomonadota</taxon>
        <taxon>Alphaproteobacteria</taxon>
        <taxon>Rickettsiales</taxon>
        <taxon>Rickettsiaceae</taxon>
        <taxon>Rickettsieae</taxon>
        <taxon>Orientia</taxon>
    </lineage>
</organism>
<sequence length="302" mass="33588">MIIDPDYLIERKYYKSQLKKWKILTLLLITAIVVLFIFRNRVGYSPSLATGDYIANIQIDDLIYDDIKLNNLLHQIKNDDKAKALILHIDSPGGTVAGSEKIYGILRSISNSKPVVAVLGTVAASGGYLVALAADYIIAQKSTVTGSIGIVHFSPEITEFGEKIGIKFHTFKSGELKAAPSLTEKVTPAVHEATMTLINDMYDFFVELVAERRQMSPEQVLKVADGKAYTGRQALSLNLIDALGTTEDALTWLQQEKKLSLDLRVIELHTQTKLDSYIELFQNNIRKLFFGSKINGVMALYC</sequence>
<accession>A0A0F3RMJ7</accession>
<dbReference type="EMBL" id="LAOR01000015">
    <property type="protein sequence ID" value="KJW07575.1"/>
    <property type="molecule type" value="Genomic_DNA"/>
</dbReference>
<evidence type="ECO:0000256" key="5">
    <source>
        <dbReference type="SAM" id="Phobius"/>
    </source>
</evidence>
<evidence type="ECO:0000256" key="2">
    <source>
        <dbReference type="ARBA" id="ARBA00022670"/>
    </source>
</evidence>
<proteinExistence type="inferred from homology"/>
<dbReference type="NCBIfam" id="TIGR00706">
    <property type="entry name" value="SppA_dom"/>
    <property type="match status" value="1"/>
</dbReference>
<dbReference type="PANTHER" id="PTHR42987:SF6">
    <property type="entry name" value="PROTEINASE IV"/>
    <property type="match status" value="1"/>
</dbReference>
<dbReference type="InterPro" id="IPR029045">
    <property type="entry name" value="ClpP/crotonase-like_dom_sf"/>
</dbReference>
<dbReference type="Proteomes" id="UP000033580">
    <property type="component" value="Unassembled WGS sequence"/>
</dbReference>
<keyword evidence="4" id="KW-0720">Serine protease</keyword>
<evidence type="ECO:0000256" key="4">
    <source>
        <dbReference type="ARBA" id="ARBA00022825"/>
    </source>
</evidence>
<dbReference type="Pfam" id="PF01343">
    <property type="entry name" value="Peptidase_S49"/>
    <property type="match status" value="1"/>
</dbReference>
<keyword evidence="5" id="KW-0812">Transmembrane</keyword>
<feature type="domain" description="Peptidase S49" evidence="6">
    <location>
        <begin position="110"/>
        <end position="259"/>
    </location>
</feature>
<dbReference type="InterPro" id="IPR047272">
    <property type="entry name" value="S49_SppA_C"/>
</dbReference>
<comment type="caution">
    <text evidence="7">The sequence shown here is derived from an EMBL/GenBank/DDBJ whole genome shotgun (WGS) entry which is preliminary data.</text>
</comment>
<keyword evidence="5" id="KW-0472">Membrane</keyword>
<dbReference type="InterPro" id="IPR002142">
    <property type="entry name" value="Peptidase_S49"/>
</dbReference>
<keyword evidence="3 7" id="KW-0378">Hydrolase</keyword>
<protein>
    <submittedName>
        <fullName evidence="7">Signal peptide peptidase SppA, 36K type</fullName>
        <ecNumber evidence="7">3.4.-.-</ecNumber>
    </submittedName>
</protein>
<dbReference type="GO" id="GO:0006508">
    <property type="term" value="P:proteolysis"/>
    <property type="evidence" value="ECO:0007669"/>
    <property type="project" value="UniProtKB-KW"/>
</dbReference>
<gene>
    <name evidence="7" type="primary">sppA</name>
    <name evidence="7" type="ORF">OTUT144_0360</name>
</gene>